<dbReference type="AlphaFoldDB" id="A0A5B6VDZ4"/>
<protein>
    <submittedName>
        <fullName evidence="1">UBN2 domain-containing protein</fullName>
    </submittedName>
</protein>
<dbReference type="OrthoDB" id="1001852at2759"/>
<evidence type="ECO:0000313" key="1">
    <source>
        <dbReference type="EMBL" id="KAA3467398.1"/>
    </source>
</evidence>
<comment type="caution">
    <text evidence="1">The sequence shown here is derived from an EMBL/GenBank/DDBJ whole genome shotgun (WGS) entry which is preliminary data.</text>
</comment>
<sequence>MPMPAHSLLCIRDKLATTIEGISHDKESKIVLLIFDYEFFKMKLGESTDEMPSKFIDIINELKALKKTYSNKEMVKKLLNNLPKE</sequence>
<reference evidence="2" key="1">
    <citation type="journal article" date="2019" name="Plant Biotechnol. J.">
        <title>Genome sequencing of the Australian wild diploid species Gossypium australe highlights disease resistance and delayed gland morphogenesis.</title>
        <authorList>
            <person name="Cai Y."/>
            <person name="Cai X."/>
            <person name="Wang Q."/>
            <person name="Wang P."/>
            <person name="Zhang Y."/>
            <person name="Cai C."/>
            <person name="Xu Y."/>
            <person name="Wang K."/>
            <person name="Zhou Z."/>
            <person name="Wang C."/>
            <person name="Geng S."/>
            <person name="Li B."/>
            <person name="Dong Q."/>
            <person name="Hou Y."/>
            <person name="Wang H."/>
            <person name="Ai P."/>
            <person name="Liu Z."/>
            <person name="Yi F."/>
            <person name="Sun M."/>
            <person name="An G."/>
            <person name="Cheng J."/>
            <person name="Zhang Y."/>
            <person name="Shi Q."/>
            <person name="Xie Y."/>
            <person name="Shi X."/>
            <person name="Chang Y."/>
            <person name="Huang F."/>
            <person name="Chen Y."/>
            <person name="Hong S."/>
            <person name="Mi L."/>
            <person name="Sun Q."/>
            <person name="Zhang L."/>
            <person name="Zhou B."/>
            <person name="Peng R."/>
            <person name="Zhang X."/>
            <person name="Liu F."/>
        </authorList>
    </citation>
    <scope>NUCLEOTIDE SEQUENCE [LARGE SCALE GENOMIC DNA]</scope>
    <source>
        <strain evidence="2">cv. PA1801</strain>
    </source>
</reference>
<dbReference type="PANTHER" id="PTHR34676:SF8">
    <property type="entry name" value="TRANSMEMBRANE PROTEIN"/>
    <property type="match status" value="1"/>
</dbReference>
<keyword evidence="2" id="KW-1185">Reference proteome</keyword>
<proteinExistence type="predicted"/>
<dbReference type="Proteomes" id="UP000325315">
    <property type="component" value="Unassembled WGS sequence"/>
</dbReference>
<gene>
    <name evidence="1" type="ORF">EPI10_002413</name>
</gene>
<dbReference type="EMBL" id="SMMG02000007">
    <property type="protein sequence ID" value="KAA3467398.1"/>
    <property type="molecule type" value="Genomic_DNA"/>
</dbReference>
<organism evidence="1 2">
    <name type="scientific">Gossypium australe</name>
    <dbReference type="NCBI Taxonomy" id="47621"/>
    <lineage>
        <taxon>Eukaryota</taxon>
        <taxon>Viridiplantae</taxon>
        <taxon>Streptophyta</taxon>
        <taxon>Embryophyta</taxon>
        <taxon>Tracheophyta</taxon>
        <taxon>Spermatophyta</taxon>
        <taxon>Magnoliopsida</taxon>
        <taxon>eudicotyledons</taxon>
        <taxon>Gunneridae</taxon>
        <taxon>Pentapetalae</taxon>
        <taxon>rosids</taxon>
        <taxon>malvids</taxon>
        <taxon>Malvales</taxon>
        <taxon>Malvaceae</taxon>
        <taxon>Malvoideae</taxon>
        <taxon>Gossypium</taxon>
    </lineage>
</organism>
<dbReference type="PANTHER" id="PTHR34676">
    <property type="entry name" value="DUF4219 DOMAIN-CONTAINING PROTEIN-RELATED"/>
    <property type="match status" value="1"/>
</dbReference>
<accession>A0A5B6VDZ4</accession>
<name>A0A5B6VDZ4_9ROSI</name>
<evidence type="ECO:0000313" key="2">
    <source>
        <dbReference type="Proteomes" id="UP000325315"/>
    </source>
</evidence>
<dbReference type="Pfam" id="PF14223">
    <property type="entry name" value="Retrotran_gag_2"/>
    <property type="match status" value="1"/>
</dbReference>